<keyword evidence="6" id="KW-0479">Metal-binding</keyword>
<feature type="domain" description="Post-SET" evidence="9">
    <location>
        <begin position="321"/>
        <end position="337"/>
    </location>
</feature>
<dbReference type="GO" id="GO:0008168">
    <property type="term" value="F:methyltransferase activity"/>
    <property type="evidence" value="ECO:0007669"/>
    <property type="project" value="UniProtKB-KW"/>
</dbReference>
<dbReference type="InterPro" id="IPR046341">
    <property type="entry name" value="SET_dom_sf"/>
</dbReference>
<keyword evidence="3" id="KW-0489">Methyltransferase</keyword>
<dbReference type="Pfam" id="PF00856">
    <property type="entry name" value="SET"/>
    <property type="match status" value="1"/>
</dbReference>
<dbReference type="EMBL" id="VOIH02000007">
    <property type="protein sequence ID" value="KAF3442987.1"/>
    <property type="molecule type" value="Genomic_DNA"/>
</dbReference>
<dbReference type="Gene3D" id="2.170.270.10">
    <property type="entry name" value="SET domain"/>
    <property type="match status" value="1"/>
</dbReference>
<dbReference type="InterPro" id="IPR050973">
    <property type="entry name" value="H3K9_Histone-Lys_N-MTase"/>
</dbReference>
<organism evidence="10 11">
    <name type="scientific">Rhamnella rubrinervis</name>
    <dbReference type="NCBI Taxonomy" id="2594499"/>
    <lineage>
        <taxon>Eukaryota</taxon>
        <taxon>Viridiplantae</taxon>
        <taxon>Streptophyta</taxon>
        <taxon>Embryophyta</taxon>
        <taxon>Tracheophyta</taxon>
        <taxon>Spermatophyta</taxon>
        <taxon>Magnoliopsida</taxon>
        <taxon>eudicotyledons</taxon>
        <taxon>Gunneridae</taxon>
        <taxon>Pentapetalae</taxon>
        <taxon>rosids</taxon>
        <taxon>fabids</taxon>
        <taxon>Rosales</taxon>
        <taxon>Rhamnaceae</taxon>
        <taxon>rhamnoid group</taxon>
        <taxon>Rhamneae</taxon>
        <taxon>Rhamnella</taxon>
    </lineage>
</organism>
<dbReference type="GO" id="GO:0032259">
    <property type="term" value="P:methylation"/>
    <property type="evidence" value="ECO:0007669"/>
    <property type="project" value="UniProtKB-KW"/>
</dbReference>
<reference evidence="10" key="1">
    <citation type="submission" date="2020-03" db="EMBL/GenBank/DDBJ databases">
        <title>A high-quality chromosome-level genome assembly of a woody plant with both climbing and erect habits, Rhamnella rubrinervis.</title>
        <authorList>
            <person name="Lu Z."/>
            <person name="Yang Y."/>
            <person name="Zhu X."/>
            <person name="Sun Y."/>
        </authorList>
    </citation>
    <scope>NUCLEOTIDE SEQUENCE</scope>
    <source>
        <strain evidence="10">BYM</strain>
        <tissue evidence="10">Leaf</tissue>
    </source>
</reference>
<dbReference type="SMART" id="SM00317">
    <property type="entry name" value="SET"/>
    <property type="match status" value="1"/>
</dbReference>
<comment type="caution">
    <text evidence="10">The sequence shown here is derived from an EMBL/GenBank/DDBJ whole genome shotgun (WGS) entry which is preliminary data.</text>
</comment>
<dbReference type="PROSITE" id="PS50280">
    <property type="entry name" value="SET"/>
    <property type="match status" value="1"/>
</dbReference>
<keyword evidence="5" id="KW-0949">S-adenosyl-L-methionine</keyword>
<keyword evidence="7" id="KW-0862">Zinc</keyword>
<evidence type="ECO:0000256" key="1">
    <source>
        <dbReference type="ARBA" id="ARBA00004286"/>
    </source>
</evidence>
<evidence type="ECO:0000259" key="8">
    <source>
        <dbReference type="PROSITE" id="PS50280"/>
    </source>
</evidence>
<feature type="domain" description="SET" evidence="8">
    <location>
        <begin position="180"/>
        <end position="314"/>
    </location>
</feature>
<evidence type="ECO:0000256" key="2">
    <source>
        <dbReference type="ARBA" id="ARBA00022454"/>
    </source>
</evidence>
<evidence type="ECO:0000256" key="5">
    <source>
        <dbReference type="ARBA" id="ARBA00022691"/>
    </source>
</evidence>
<keyword evidence="4" id="KW-0808">Transferase</keyword>
<evidence type="ECO:0008006" key="12">
    <source>
        <dbReference type="Google" id="ProtNLM"/>
    </source>
</evidence>
<evidence type="ECO:0000313" key="10">
    <source>
        <dbReference type="EMBL" id="KAF3442987.1"/>
    </source>
</evidence>
<dbReference type="AlphaFoldDB" id="A0A8K0MDX9"/>
<dbReference type="SUPFAM" id="SSF82199">
    <property type="entry name" value="SET domain"/>
    <property type="match status" value="1"/>
</dbReference>
<dbReference type="PANTHER" id="PTHR46223">
    <property type="entry name" value="HISTONE-LYSINE N-METHYLTRANSFERASE SUV39H"/>
    <property type="match status" value="1"/>
</dbReference>
<sequence length="341" mass="37416">MSRVQSPRTDHSWLVQCAELVLPWLTPTELAAISLTCKSLYQISKSITLRRSSDASRGFEKFPIPFHNSVDDQPYAFFLYTPSQIPSSSSQCPQRQSWGSSSAAGHNWAGRLLGVESVLWVGGSGDNVNGCDCQNCGEEGDGGQRCPCLIFYGLEDVVSECGPSCGCGLECPNRATQREVSVRLRIVKHVRKGWGLYADQLIPNGQFICEYAGELLTTKEARRRQQLYDELALGGHFSPALLVVREHLPSGKACLRFNFDATRIGNVARFINHSCDGGNLSTALVRSSGTLIPRLCFYASKDIEKDEELTFSYGGVRLRSKGLQCFCGSSTCFGTLPSEDT</sequence>
<gene>
    <name evidence="10" type="ORF">FNV43_RR16905</name>
</gene>
<dbReference type="GO" id="GO:0046872">
    <property type="term" value="F:metal ion binding"/>
    <property type="evidence" value="ECO:0007669"/>
    <property type="project" value="UniProtKB-KW"/>
</dbReference>
<keyword evidence="2" id="KW-0158">Chromosome</keyword>
<evidence type="ECO:0000259" key="9">
    <source>
        <dbReference type="PROSITE" id="PS50868"/>
    </source>
</evidence>
<protein>
    <recommendedName>
        <fullName evidence="12">Histone-lysine N-methyltransferase SUVR3</fullName>
    </recommendedName>
</protein>
<evidence type="ECO:0000256" key="4">
    <source>
        <dbReference type="ARBA" id="ARBA00022679"/>
    </source>
</evidence>
<evidence type="ECO:0000313" key="11">
    <source>
        <dbReference type="Proteomes" id="UP000796880"/>
    </source>
</evidence>
<comment type="subcellular location">
    <subcellularLocation>
        <location evidence="1">Chromosome</location>
    </subcellularLocation>
</comment>
<evidence type="ECO:0000256" key="3">
    <source>
        <dbReference type="ARBA" id="ARBA00022603"/>
    </source>
</evidence>
<dbReference type="GO" id="GO:0005694">
    <property type="term" value="C:chromosome"/>
    <property type="evidence" value="ECO:0007669"/>
    <property type="project" value="UniProtKB-SubCell"/>
</dbReference>
<proteinExistence type="predicted"/>
<evidence type="ECO:0000256" key="6">
    <source>
        <dbReference type="ARBA" id="ARBA00022723"/>
    </source>
</evidence>
<dbReference type="PROSITE" id="PS50868">
    <property type="entry name" value="POST_SET"/>
    <property type="match status" value="1"/>
</dbReference>
<dbReference type="InterPro" id="IPR001214">
    <property type="entry name" value="SET_dom"/>
</dbReference>
<dbReference type="OrthoDB" id="5792673at2759"/>
<evidence type="ECO:0000256" key="7">
    <source>
        <dbReference type="ARBA" id="ARBA00022833"/>
    </source>
</evidence>
<accession>A0A8K0MDX9</accession>
<name>A0A8K0MDX9_9ROSA</name>
<dbReference type="InterPro" id="IPR003616">
    <property type="entry name" value="Post-SET_dom"/>
</dbReference>
<keyword evidence="11" id="KW-1185">Reference proteome</keyword>
<dbReference type="Proteomes" id="UP000796880">
    <property type="component" value="Unassembled WGS sequence"/>
</dbReference>
<dbReference type="PANTHER" id="PTHR46223:SF3">
    <property type="entry name" value="HISTONE-LYSINE N-METHYLTRANSFERASE SET-23"/>
    <property type="match status" value="1"/>
</dbReference>